<evidence type="ECO:0000259" key="2">
    <source>
        <dbReference type="Pfam" id="PF01757"/>
    </source>
</evidence>
<accession>A0A7E4V6R3</accession>
<reference evidence="3" key="1">
    <citation type="journal article" date="2013" name="Genetics">
        <title>The draft genome and transcriptome of Panagrellus redivivus are shaped by the harsh demands of a free-living lifestyle.</title>
        <authorList>
            <person name="Srinivasan J."/>
            <person name="Dillman A.R."/>
            <person name="Macchietto M.G."/>
            <person name="Heikkinen L."/>
            <person name="Lakso M."/>
            <person name="Fracchia K.M."/>
            <person name="Antoshechkin I."/>
            <person name="Mortazavi A."/>
            <person name="Wong G."/>
            <person name="Sternberg P.W."/>
        </authorList>
    </citation>
    <scope>NUCLEOTIDE SEQUENCE [LARGE SCALE GENOMIC DNA]</scope>
    <source>
        <strain evidence="3">MT8872</strain>
    </source>
</reference>
<evidence type="ECO:0000313" key="3">
    <source>
        <dbReference type="Proteomes" id="UP000492821"/>
    </source>
</evidence>
<evidence type="ECO:0000313" key="4">
    <source>
        <dbReference type="WBParaSite" id="Pan_g17158.t1"/>
    </source>
</evidence>
<keyword evidence="1" id="KW-1133">Transmembrane helix</keyword>
<keyword evidence="1" id="KW-0812">Transmembrane</keyword>
<dbReference type="AlphaFoldDB" id="A0A7E4V6R3"/>
<feature type="transmembrane region" description="Helical" evidence="1">
    <location>
        <begin position="190"/>
        <end position="206"/>
    </location>
</feature>
<feature type="domain" description="Acyltransferase 3" evidence="2">
    <location>
        <begin position="15"/>
        <end position="268"/>
    </location>
</feature>
<evidence type="ECO:0000256" key="1">
    <source>
        <dbReference type="SAM" id="Phobius"/>
    </source>
</evidence>
<feature type="transmembrane region" description="Helical" evidence="1">
    <location>
        <begin position="253"/>
        <end position="275"/>
    </location>
</feature>
<feature type="transmembrane region" description="Helical" evidence="1">
    <location>
        <begin position="66"/>
        <end position="87"/>
    </location>
</feature>
<dbReference type="Proteomes" id="UP000492821">
    <property type="component" value="Unassembled WGS sequence"/>
</dbReference>
<sequence length="365" mass="41806">MSVDPEWTPNYCTKNWWVDFLYLNNAIRYKEQCYGVSWYLSADMQMFIFTPVILVPLAIKKSYGIITALVLLALSTIANVIQMYHYYFPPSEGGFKGGEDPRMTVDLSAYDALMYNAPWIRCQVYIVGMLTGVLLHSFKKLKIPMIIQIVGWITTAAIFYGCMFSLKSYFLGHVIPLGWRTLFSAASKPLWGVALSWIVVTCYYGYGSVINSFMSWTIWVPLGRLSYSTYLVHVMVINYVYGQSQQLFVYANFFQLFTMFILPLIFCSFTFALFWSSAFELGFGKLETALINRLIRSRPQPMPVRPRALTLNTPVPQIPPEKHGNPTGHFRKSVSKEISAEANDLVHRPQQHNSTIEMPIDTIKL</sequence>
<organism evidence="3 4">
    <name type="scientific">Panagrellus redivivus</name>
    <name type="common">Microworm</name>
    <dbReference type="NCBI Taxonomy" id="6233"/>
    <lineage>
        <taxon>Eukaryota</taxon>
        <taxon>Metazoa</taxon>
        <taxon>Ecdysozoa</taxon>
        <taxon>Nematoda</taxon>
        <taxon>Chromadorea</taxon>
        <taxon>Rhabditida</taxon>
        <taxon>Tylenchina</taxon>
        <taxon>Panagrolaimomorpha</taxon>
        <taxon>Panagrolaimoidea</taxon>
        <taxon>Panagrolaimidae</taxon>
        <taxon>Panagrellus</taxon>
    </lineage>
</organism>
<dbReference type="Pfam" id="PF01757">
    <property type="entry name" value="Acyl_transf_3"/>
    <property type="match status" value="1"/>
</dbReference>
<proteinExistence type="predicted"/>
<feature type="transmembrane region" description="Helical" evidence="1">
    <location>
        <begin position="118"/>
        <end position="137"/>
    </location>
</feature>
<dbReference type="WBParaSite" id="Pan_g17158.t1">
    <property type="protein sequence ID" value="Pan_g17158.t1"/>
    <property type="gene ID" value="Pan_g17158"/>
</dbReference>
<feature type="transmembrane region" description="Helical" evidence="1">
    <location>
        <begin position="149"/>
        <end position="170"/>
    </location>
</feature>
<dbReference type="PANTHER" id="PTHR11161:SF55">
    <property type="entry name" value="NOSE RESISTANT-TO-FLUOXETINE PROTEIN N-TERMINAL DOMAIN-CONTAINING PROTEIN"/>
    <property type="match status" value="1"/>
</dbReference>
<name>A0A7E4V6R3_PANRE</name>
<feature type="transmembrane region" description="Helical" evidence="1">
    <location>
        <begin position="218"/>
        <end position="241"/>
    </location>
</feature>
<keyword evidence="3" id="KW-1185">Reference proteome</keyword>
<reference evidence="4" key="2">
    <citation type="submission" date="2020-10" db="UniProtKB">
        <authorList>
            <consortium name="WormBaseParasite"/>
        </authorList>
    </citation>
    <scope>IDENTIFICATION</scope>
</reference>
<dbReference type="InterPro" id="IPR002656">
    <property type="entry name" value="Acyl_transf_3_dom"/>
</dbReference>
<dbReference type="PANTHER" id="PTHR11161">
    <property type="entry name" value="O-ACYLTRANSFERASE"/>
    <property type="match status" value="1"/>
</dbReference>
<protein>
    <submittedName>
        <fullName evidence="4">Acyl_transf_3 domain-containing protein</fullName>
    </submittedName>
</protein>
<keyword evidence="1" id="KW-0472">Membrane</keyword>
<dbReference type="GO" id="GO:0016747">
    <property type="term" value="F:acyltransferase activity, transferring groups other than amino-acyl groups"/>
    <property type="evidence" value="ECO:0007669"/>
    <property type="project" value="InterPro"/>
</dbReference>
<dbReference type="InterPro" id="IPR052728">
    <property type="entry name" value="O2_lipid_transport_reg"/>
</dbReference>
<feature type="transmembrane region" description="Helical" evidence="1">
    <location>
        <begin position="38"/>
        <end position="59"/>
    </location>
</feature>